<gene>
    <name evidence="1" type="ORF">PAPYR_2207</name>
</gene>
<comment type="caution">
    <text evidence="1">The sequence shown here is derived from an EMBL/GenBank/DDBJ whole genome shotgun (WGS) entry which is preliminary data.</text>
</comment>
<proteinExistence type="predicted"/>
<accession>A0ABQ8UPU6</accession>
<dbReference type="Proteomes" id="UP001141327">
    <property type="component" value="Unassembled WGS sequence"/>
</dbReference>
<organism evidence="1 2">
    <name type="scientific">Paratrimastix pyriformis</name>
    <dbReference type="NCBI Taxonomy" id="342808"/>
    <lineage>
        <taxon>Eukaryota</taxon>
        <taxon>Metamonada</taxon>
        <taxon>Preaxostyla</taxon>
        <taxon>Paratrimastigidae</taxon>
        <taxon>Paratrimastix</taxon>
    </lineage>
</organism>
<protein>
    <submittedName>
        <fullName evidence="1">Uncharacterized protein</fullName>
    </submittedName>
</protein>
<sequence length="84" mass="9660">MGSKGVRSLLPLRRAGFVFHCNTEFDVFFAEVLRKYGPFQDVLQMDTQAWMRLQMSLTWRGGIPHHEDKIAILILHPGMECAGR</sequence>
<evidence type="ECO:0000313" key="1">
    <source>
        <dbReference type="EMBL" id="KAJ4461189.1"/>
    </source>
</evidence>
<evidence type="ECO:0000313" key="2">
    <source>
        <dbReference type="Proteomes" id="UP001141327"/>
    </source>
</evidence>
<keyword evidence="2" id="KW-1185">Reference proteome</keyword>
<dbReference type="EMBL" id="JAPMOS010000008">
    <property type="protein sequence ID" value="KAJ4461189.1"/>
    <property type="molecule type" value="Genomic_DNA"/>
</dbReference>
<name>A0ABQ8UPU6_9EUKA</name>
<reference evidence="1" key="1">
    <citation type="journal article" date="2022" name="bioRxiv">
        <title>Genomics of Preaxostyla Flagellates Illuminates Evolutionary Transitions and the Path Towards Mitochondrial Loss.</title>
        <authorList>
            <person name="Novak L.V.F."/>
            <person name="Treitli S.C."/>
            <person name="Pyrih J."/>
            <person name="Halakuc P."/>
            <person name="Pipaliya S.V."/>
            <person name="Vacek V."/>
            <person name="Brzon O."/>
            <person name="Soukal P."/>
            <person name="Eme L."/>
            <person name="Dacks J.B."/>
            <person name="Karnkowska A."/>
            <person name="Elias M."/>
            <person name="Hampl V."/>
        </authorList>
    </citation>
    <scope>NUCLEOTIDE SEQUENCE</scope>
    <source>
        <strain evidence="1">RCP-MX</strain>
    </source>
</reference>